<evidence type="ECO:0000313" key="5">
    <source>
        <dbReference type="EMBL" id="EFM64185.1"/>
    </source>
</evidence>
<dbReference type="OrthoDB" id="9806149at2"/>
<comment type="caution">
    <text evidence="5">The sequence shown here is derived from an EMBL/GenBank/DDBJ whole genome shotgun (WGS) entry which is preliminary data.</text>
</comment>
<name>E0E4J9_9FIRM</name>
<evidence type="ECO:0000313" key="6">
    <source>
        <dbReference type="Proteomes" id="UP000003244"/>
    </source>
</evidence>
<dbReference type="GO" id="GO:0016887">
    <property type="term" value="F:ATP hydrolysis activity"/>
    <property type="evidence" value="ECO:0007669"/>
    <property type="project" value="InterPro"/>
</dbReference>
<evidence type="ECO:0000256" key="1">
    <source>
        <dbReference type="ARBA" id="ARBA00006216"/>
    </source>
</evidence>
<dbReference type="RefSeq" id="WP_007790513.1">
    <property type="nucleotide sequence ID" value="NZ_ADGQ01000066.1"/>
</dbReference>
<keyword evidence="2" id="KW-0547">Nucleotide-binding</keyword>
<feature type="domain" description="ABC transporter" evidence="4">
    <location>
        <begin position="6"/>
        <end position="246"/>
    </location>
</feature>
<dbReference type="EMBL" id="ADGQ01000066">
    <property type="protein sequence ID" value="EFM64185.1"/>
    <property type="molecule type" value="Genomic_DNA"/>
</dbReference>
<dbReference type="InterPro" id="IPR010230">
    <property type="entry name" value="FeS-cluster_ATPase_SufC"/>
</dbReference>
<organism evidence="5 6">
    <name type="scientific">Peptostreptococcus stomatis DSM 17678</name>
    <dbReference type="NCBI Taxonomy" id="596315"/>
    <lineage>
        <taxon>Bacteria</taxon>
        <taxon>Bacillati</taxon>
        <taxon>Bacillota</taxon>
        <taxon>Clostridia</taxon>
        <taxon>Peptostreptococcales</taxon>
        <taxon>Peptostreptococcaceae</taxon>
        <taxon>Peptostreptococcus</taxon>
    </lineage>
</organism>
<dbReference type="Gene3D" id="3.40.50.300">
    <property type="entry name" value="P-loop containing nucleotide triphosphate hydrolases"/>
    <property type="match status" value="1"/>
</dbReference>
<dbReference type="GeneID" id="84801215"/>
<dbReference type="NCBIfam" id="TIGR01978">
    <property type="entry name" value="sufC"/>
    <property type="match status" value="1"/>
</dbReference>
<proteinExistence type="inferred from homology"/>
<keyword evidence="3" id="KW-0067">ATP-binding</keyword>
<keyword evidence="6" id="KW-1185">Reference proteome</keyword>
<dbReference type="Proteomes" id="UP000003244">
    <property type="component" value="Unassembled WGS sequence"/>
</dbReference>
<dbReference type="STRING" id="596315.HMPREF0634_1376"/>
<dbReference type="eggNOG" id="COG0396">
    <property type="taxonomic scope" value="Bacteria"/>
</dbReference>
<dbReference type="PANTHER" id="PTHR43204:SF1">
    <property type="entry name" value="ABC TRANSPORTER I FAMILY MEMBER 6, CHLOROPLASTIC"/>
    <property type="match status" value="1"/>
</dbReference>
<dbReference type="InterPro" id="IPR003439">
    <property type="entry name" value="ABC_transporter-like_ATP-bd"/>
</dbReference>
<sequence>MSDILLEIKDLSAKVGEKDILKNVNLVIKKGETHVIMGPNGSGKSTLVNTIMSNPKYEITSGKIFFEGEDVTEMAADERARRGIFMSFQSPIEVPGISVENFIRTSKSAVDGKPVSVLKFNMDLSKKMRDLQMKAEYAGRYMNYGFSGGEKKKTEILQMQVLNPKLAMLDETDSGLDVDAVRIVSEGIKNFKNDDNALVIITHHKEIIHNVIPDYVHVIMDGRIVKEGDFSLIQRIEEEGYGWIRDEVNSSNGN</sequence>
<dbReference type="PROSITE" id="PS50893">
    <property type="entry name" value="ABC_TRANSPORTER_2"/>
    <property type="match status" value="1"/>
</dbReference>
<reference evidence="5 6" key="1">
    <citation type="submission" date="2010-08" db="EMBL/GenBank/DDBJ databases">
        <authorList>
            <person name="Harkins D.M."/>
            <person name="Madupu R."/>
            <person name="Durkin A.S."/>
            <person name="Torralba M."/>
            <person name="Methe B."/>
            <person name="Sutton G.G."/>
            <person name="Nelson K.E."/>
        </authorList>
    </citation>
    <scope>NUCLEOTIDE SEQUENCE [LARGE SCALE GENOMIC DNA]</scope>
    <source>
        <strain evidence="5 6">DSM 17678</strain>
    </source>
</reference>
<dbReference type="InterPro" id="IPR027417">
    <property type="entry name" value="P-loop_NTPase"/>
</dbReference>
<dbReference type="AlphaFoldDB" id="E0E4J9"/>
<dbReference type="PANTHER" id="PTHR43204">
    <property type="entry name" value="ABC TRANSPORTER I FAMILY MEMBER 6, CHLOROPLASTIC"/>
    <property type="match status" value="1"/>
</dbReference>
<accession>E0E4J9</accession>
<evidence type="ECO:0000256" key="2">
    <source>
        <dbReference type="ARBA" id="ARBA00022741"/>
    </source>
</evidence>
<dbReference type="Pfam" id="PF00005">
    <property type="entry name" value="ABC_tran"/>
    <property type="match status" value="1"/>
</dbReference>
<dbReference type="SUPFAM" id="SSF52540">
    <property type="entry name" value="P-loop containing nucleoside triphosphate hydrolases"/>
    <property type="match status" value="1"/>
</dbReference>
<dbReference type="CDD" id="cd03217">
    <property type="entry name" value="ABC_FeS_Assembly"/>
    <property type="match status" value="1"/>
</dbReference>
<evidence type="ECO:0000259" key="4">
    <source>
        <dbReference type="PROSITE" id="PS50893"/>
    </source>
</evidence>
<dbReference type="GO" id="GO:0005524">
    <property type="term" value="F:ATP binding"/>
    <property type="evidence" value="ECO:0007669"/>
    <property type="project" value="UniProtKB-KW"/>
</dbReference>
<evidence type="ECO:0000256" key="3">
    <source>
        <dbReference type="ARBA" id="ARBA00022840"/>
    </source>
</evidence>
<protein>
    <submittedName>
        <fullName evidence="5">FeS assembly ATPase SufC</fullName>
    </submittedName>
</protein>
<comment type="similarity">
    <text evidence="1">Belongs to the ABC transporter superfamily. Ycf16 family.</text>
</comment>
<gene>
    <name evidence="5" type="primary">sufC</name>
    <name evidence="5" type="ORF">HMPREF0634_1376</name>
</gene>